<name>A0A378IEK2_9GAMM</name>
<evidence type="ECO:0000256" key="1">
    <source>
        <dbReference type="SAM" id="Phobius"/>
    </source>
</evidence>
<dbReference type="EMBL" id="UGNX01000001">
    <property type="protein sequence ID" value="STX33639.1"/>
    <property type="molecule type" value="Genomic_DNA"/>
</dbReference>
<proteinExistence type="predicted"/>
<keyword evidence="1" id="KW-1133">Transmembrane helix</keyword>
<feature type="transmembrane region" description="Helical" evidence="1">
    <location>
        <begin position="132"/>
        <end position="151"/>
    </location>
</feature>
<feature type="transmembrane region" description="Helical" evidence="1">
    <location>
        <begin position="416"/>
        <end position="432"/>
    </location>
</feature>
<dbReference type="RefSeq" id="WP_058464047.1">
    <property type="nucleotide sequence ID" value="NZ_CAAAHQ010000017.1"/>
</dbReference>
<sequence length="675" mass="77602">MSKATSLSTRFFNIKKLRSIIPWQKIVLPILLLLVGNFYTYYSITHKNYPSLFYQNEFAPAVMFACGYEFANPASTNSSLQSFLDNKTSSFECKNLAQEHATPLNYFQSLERYMILIAGVLWKILGVNWDHLIPLFLILYSICLLATYSIFRLGMNQFLSFFFSLFVAFSFLQMYYVTQLRDYSVAPFLLCVVWILGKLVIASPNRKQLLLLSLFSGVCLGLGLGFRIDLLVVLPFFLITVLFFVKSGKNFFQNKLAAIILFSIGFFTAGFPVLYALHHHGGGDLAHIIILGLADSFTPSLGLGQPETYSVIPAYRDLIPFTAVNSFSQRMYGVEDLIPTATKNYSYYSTLFLVHYLSTFPADFLVRIYASMLQVPLIFIHGFWYHVFNSIPIRSIIAVLPFIVTATIAFFQLRKALFLLFTLLYLGTYPVLQFDPRHYFYLEFVGLWFIGFLCQQCIFLVRNKSNRALFEEIKSKVASRWKTIAVTAIMSFASLSILIISLRFYQENHLNKLFNHYLDAKTELINPILSKKNKQYMIKLPLKNNDPKSSYVDTVYLKIKSKEKCPLKQISLKLHYREKPSAFGSTEETLTIPTAHAITYFLPIYNFHNGSGHDILDEAFLPSYWVDSLEYSSADASCIQDIAYLQDLKNTPLLLTLKLQSGWEKTKLYQYFQRI</sequence>
<accession>A0A378IEK2</accession>
<feature type="transmembrane region" description="Helical" evidence="1">
    <location>
        <begin position="391"/>
        <end position="411"/>
    </location>
</feature>
<dbReference type="Proteomes" id="UP000054854">
    <property type="component" value="Unassembled WGS sequence"/>
</dbReference>
<keyword evidence="4" id="KW-1185">Reference proteome</keyword>
<feature type="transmembrane region" description="Helical" evidence="1">
    <location>
        <begin position="438"/>
        <end position="462"/>
    </location>
</feature>
<dbReference type="Proteomes" id="UP000255316">
    <property type="component" value="Unassembled WGS sequence"/>
</dbReference>
<dbReference type="STRING" id="28085.Lcin_0837"/>
<protein>
    <submittedName>
        <fullName evidence="3">Transmembrane protein</fullName>
    </submittedName>
</protein>
<gene>
    <name evidence="2" type="ORF">Lcin_0837</name>
    <name evidence="3" type="ORF">NCTC12438_00210</name>
</gene>
<feature type="transmembrane region" description="Helical" evidence="1">
    <location>
        <begin position="214"/>
        <end position="244"/>
    </location>
</feature>
<feature type="transmembrane region" description="Helical" evidence="1">
    <location>
        <begin position="183"/>
        <end position="202"/>
    </location>
</feature>
<reference evidence="2 4" key="1">
    <citation type="submission" date="2015-11" db="EMBL/GenBank/DDBJ databases">
        <title>Genomic analysis of 38 Legionella species identifies large and diverse effector repertoires.</title>
        <authorList>
            <person name="Burstein D."/>
            <person name="Amaro F."/>
            <person name="Zusman T."/>
            <person name="Lifshitz Z."/>
            <person name="Cohen O."/>
            <person name="Gilbert J.A."/>
            <person name="Pupko T."/>
            <person name="Shuman H.A."/>
            <person name="Segal G."/>
        </authorList>
    </citation>
    <scope>NUCLEOTIDE SEQUENCE [LARGE SCALE GENOMIC DNA]</scope>
    <source>
        <strain evidence="2 4">CDC#72-OH-14</strain>
    </source>
</reference>
<evidence type="ECO:0000313" key="4">
    <source>
        <dbReference type="Proteomes" id="UP000054854"/>
    </source>
</evidence>
<keyword evidence="1" id="KW-0472">Membrane</keyword>
<dbReference type="AlphaFoldDB" id="A0A378IEK2"/>
<feature type="transmembrane region" description="Helical" evidence="1">
    <location>
        <begin position="256"/>
        <end position="277"/>
    </location>
</feature>
<evidence type="ECO:0000313" key="2">
    <source>
        <dbReference type="EMBL" id="KTC92058.1"/>
    </source>
</evidence>
<evidence type="ECO:0000313" key="3">
    <source>
        <dbReference type="EMBL" id="STX33639.1"/>
    </source>
</evidence>
<dbReference type="EMBL" id="LNXX01000007">
    <property type="protein sequence ID" value="KTC92058.1"/>
    <property type="molecule type" value="Genomic_DNA"/>
</dbReference>
<organism evidence="3 5">
    <name type="scientific">Legionella cincinnatiensis</name>
    <dbReference type="NCBI Taxonomy" id="28085"/>
    <lineage>
        <taxon>Bacteria</taxon>
        <taxon>Pseudomonadati</taxon>
        <taxon>Pseudomonadota</taxon>
        <taxon>Gammaproteobacteria</taxon>
        <taxon>Legionellales</taxon>
        <taxon>Legionellaceae</taxon>
        <taxon>Legionella</taxon>
    </lineage>
</organism>
<evidence type="ECO:0000313" key="5">
    <source>
        <dbReference type="Proteomes" id="UP000255316"/>
    </source>
</evidence>
<dbReference type="OrthoDB" id="5653202at2"/>
<keyword evidence="1 3" id="KW-0812">Transmembrane</keyword>
<feature type="transmembrane region" description="Helical" evidence="1">
    <location>
        <begin position="158"/>
        <end position="177"/>
    </location>
</feature>
<feature type="transmembrane region" description="Helical" evidence="1">
    <location>
        <begin position="364"/>
        <end position="385"/>
    </location>
</feature>
<feature type="transmembrane region" description="Helical" evidence="1">
    <location>
        <begin position="26"/>
        <end position="44"/>
    </location>
</feature>
<reference evidence="3 5" key="2">
    <citation type="submission" date="2018-06" db="EMBL/GenBank/DDBJ databases">
        <authorList>
            <consortium name="Pathogen Informatics"/>
            <person name="Doyle S."/>
        </authorList>
    </citation>
    <scope>NUCLEOTIDE SEQUENCE [LARGE SCALE GENOMIC DNA]</scope>
    <source>
        <strain evidence="3 5">NCTC12438</strain>
    </source>
</reference>
<feature type="transmembrane region" description="Helical" evidence="1">
    <location>
        <begin position="483"/>
        <end position="505"/>
    </location>
</feature>